<dbReference type="Proteomes" id="UP000821853">
    <property type="component" value="Chromosome 3"/>
</dbReference>
<name>A0A9J6GCQ9_HAELO</name>
<sequence length="255" mass="27916">MFLAKDQREKEVNGSQVTGRWCALDAILRKATRGQVQREVLEELVLQHFPPEVSQLAPGDPQLLCYAQAMRRLLAGLEGSGGSPAAAGPGAARAVPRPGAPHFLEPELQRALRRTMPRHATAHLGSAARPRSSRLRLRAQIGAPNWPRGQGASQPHFQKCSEAKQQELLRTVYQCAANRALSTSSRLGITSRLLPQLVQHASKPAVRQFFVGNIAAIMDTVASKMRAVWDPPLRGTWKLPEAQNMHVPNSRSSIS</sequence>
<dbReference type="VEuPathDB" id="VectorBase:HLOH_053617"/>
<evidence type="ECO:0000313" key="2">
    <source>
        <dbReference type="Proteomes" id="UP000821853"/>
    </source>
</evidence>
<accession>A0A9J6GCQ9</accession>
<comment type="caution">
    <text evidence="1">The sequence shown here is derived from an EMBL/GenBank/DDBJ whole genome shotgun (WGS) entry which is preliminary data.</text>
</comment>
<keyword evidence="2" id="KW-1185">Reference proteome</keyword>
<protein>
    <submittedName>
        <fullName evidence="1">Uncharacterized protein</fullName>
    </submittedName>
</protein>
<organism evidence="1 2">
    <name type="scientific">Haemaphysalis longicornis</name>
    <name type="common">Bush tick</name>
    <dbReference type="NCBI Taxonomy" id="44386"/>
    <lineage>
        <taxon>Eukaryota</taxon>
        <taxon>Metazoa</taxon>
        <taxon>Ecdysozoa</taxon>
        <taxon>Arthropoda</taxon>
        <taxon>Chelicerata</taxon>
        <taxon>Arachnida</taxon>
        <taxon>Acari</taxon>
        <taxon>Parasitiformes</taxon>
        <taxon>Ixodida</taxon>
        <taxon>Ixodoidea</taxon>
        <taxon>Ixodidae</taxon>
        <taxon>Haemaphysalinae</taxon>
        <taxon>Haemaphysalis</taxon>
    </lineage>
</organism>
<dbReference type="EMBL" id="JABSTR010000005">
    <property type="protein sequence ID" value="KAH9372216.1"/>
    <property type="molecule type" value="Genomic_DNA"/>
</dbReference>
<proteinExistence type="predicted"/>
<evidence type="ECO:0000313" key="1">
    <source>
        <dbReference type="EMBL" id="KAH9372216.1"/>
    </source>
</evidence>
<gene>
    <name evidence="1" type="ORF">HPB48_003423</name>
</gene>
<reference evidence="1 2" key="1">
    <citation type="journal article" date="2020" name="Cell">
        <title>Large-Scale Comparative Analyses of Tick Genomes Elucidate Their Genetic Diversity and Vector Capacities.</title>
        <authorList>
            <consortium name="Tick Genome and Microbiome Consortium (TIGMIC)"/>
            <person name="Jia N."/>
            <person name="Wang J."/>
            <person name="Shi W."/>
            <person name="Du L."/>
            <person name="Sun Y."/>
            <person name="Zhan W."/>
            <person name="Jiang J.F."/>
            <person name="Wang Q."/>
            <person name="Zhang B."/>
            <person name="Ji P."/>
            <person name="Bell-Sakyi L."/>
            <person name="Cui X.M."/>
            <person name="Yuan T.T."/>
            <person name="Jiang B.G."/>
            <person name="Yang W.F."/>
            <person name="Lam T.T."/>
            <person name="Chang Q.C."/>
            <person name="Ding S.J."/>
            <person name="Wang X.J."/>
            <person name="Zhu J.G."/>
            <person name="Ruan X.D."/>
            <person name="Zhao L."/>
            <person name="Wei J.T."/>
            <person name="Ye R.Z."/>
            <person name="Que T.C."/>
            <person name="Du C.H."/>
            <person name="Zhou Y.H."/>
            <person name="Cheng J.X."/>
            <person name="Dai P.F."/>
            <person name="Guo W.B."/>
            <person name="Han X.H."/>
            <person name="Huang E.J."/>
            <person name="Li L.F."/>
            <person name="Wei W."/>
            <person name="Gao Y.C."/>
            <person name="Liu J.Z."/>
            <person name="Shao H.Z."/>
            <person name="Wang X."/>
            <person name="Wang C.C."/>
            <person name="Yang T.C."/>
            <person name="Huo Q.B."/>
            <person name="Li W."/>
            <person name="Chen H.Y."/>
            <person name="Chen S.E."/>
            <person name="Zhou L.G."/>
            <person name="Ni X.B."/>
            <person name="Tian J.H."/>
            <person name="Sheng Y."/>
            <person name="Liu T."/>
            <person name="Pan Y.S."/>
            <person name="Xia L.Y."/>
            <person name="Li J."/>
            <person name="Zhao F."/>
            <person name="Cao W.C."/>
        </authorList>
    </citation>
    <scope>NUCLEOTIDE SEQUENCE [LARGE SCALE GENOMIC DNA]</scope>
    <source>
        <strain evidence="1">HaeL-2018</strain>
    </source>
</reference>
<dbReference type="AlphaFoldDB" id="A0A9J6GCQ9"/>